<dbReference type="EMBL" id="CAMGYJ010000004">
    <property type="protein sequence ID" value="CAI0404451.1"/>
    <property type="molecule type" value="Genomic_DNA"/>
</dbReference>
<accession>A0AAV0J3H6</accession>
<gene>
    <name evidence="1" type="ORF">LITE_LOCUS12471</name>
</gene>
<dbReference type="AlphaFoldDB" id="A0AAV0J3H6"/>
<proteinExistence type="predicted"/>
<name>A0AAV0J3H6_9ROSI</name>
<organism evidence="1 2">
    <name type="scientific">Linum tenue</name>
    <dbReference type="NCBI Taxonomy" id="586396"/>
    <lineage>
        <taxon>Eukaryota</taxon>
        <taxon>Viridiplantae</taxon>
        <taxon>Streptophyta</taxon>
        <taxon>Embryophyta</taxon>
        <taxon>Tracheophyta</taxon>
        <taxon>Spermatophyta</taxon>
        <taxon>Magnoliopsida</taxon>
        <taxon>eudicotyledons</taxon>
        <taxon>Gunneridae</taxon>
        <taxon>Pentapetalae</taxon>
        <taxon>rosids</taxon>
        <taxon>fabids</taxon>
        <taxon>Malpighiales</taxon>
        <taxon>Linaceae</taxon>
        <taxon>Linum</taxon>
    </lineage>
</organism>
<evidence type="ECO:0000313" key="2">
    <source>
        <dbReference type="Proteomes" id="UP001154282"/>
    </source>
</evidence>
<keyword evidence="2" id="KW-1185">Reference proteome</keyword>
<sequence>MMLLPSLPCRRFFTRLTRSCKCNAFLMEIEISFLTYEVASIGKYSFTSLKENNIHCNS</sequence>
<protein>
    <submittedName>
        <fullName evidence="1">Uncharacterized protein</fullName>
    </submittedName>
</protein>
<dbReference type="Proteomes" id="UP001154282">
    <property type="component" value="Unassembled WGS sequence"/>
</dbReference>
<reference evidence="1" key="1">
    <citation type="submission" date="2022-08" db="EMBL/GenBank/DDBJ databases">
        <authorList>
            <person name="Gutierrez-Valencia J."/>
        </authorList>
    </citation>
    <scope>NUCLEOTIDE SEQUENCE</scope>
</reference>
<comment type="caution">
    <text evidence="1">The sequence shown here is derived from an EMBL/GenBank/DDBJ whole genome shotgun (WGS) entry which is preliminary data.</text>
</comment>
<evidence type="ECO:0000313" key="1">
    <source>
        <dbReference type="EMBL" id="CAI0404451.1"/>
    </source>
</evidence>